<proteinExistence type="inferred from homology"/>
<dbReference type="STRING" id="758803.SAMN05421803_101402"/>
<evidence type="ECO:0000256" key="3">
    <source>
        <dbReference type="SAM" id="SignalP"/>
    </source>
</evidence>
<dbReference type="Proteomes" id="UP000184452">
    <property type="component" value="Unassembled WGS sequence"/>
</dbReference>
<dbReference type="InterPro" id="IPR045087">
    <property type="entry name" value="Cu-oxidase_fam"/>
</dbReference>
<dbReference type="PANTHER" id="PTHR48267:SF1">
    <property type="entry name" value="BILIRUBIN OXIDASE"/>
    <property type="match status" value="1"/>
</dbReference>
<dbReference type="InterPro" id="IPR008972">
    <property type="entry name" value="Cupredoxin"/>
</dbReference>
<dbReference type="PANTHER" id="PTHR48267">
    <property type="entry name" value="CUPREDOXIN SUPERFAMILY PROTEIN"/>
    <property type="match status" value="1"/>
</dbReference>
<dbReference type="EMBL" id="FQZK01000001">
    <property type="protein sequence ID" value="SHI49633.1"/>
    <property type="molecule type" value="Genomic_DNA"/>
</dbReference>
<dbReference type="SUPFAM" id="SSF49503">
    <property type="entry name" value="Cupredoxins"/>
    <property type="match status" value="3"/>
</dbReference>
<evidence type="ECO:0000256" key="2">
    <source>
        <dbReference type="SAM" id="MobiDB-lite"/>
    </source>
</evidence>
<organism evidence="6 7">
    <name type="scientific">Nocardiopsis flavescens</name>
    <dbReference type="NCBI Taxonomy" id="758803"/>
    <lineage>
        <taxon>Bacteria</taxon>
        <taxon>Bacillati</taxon>
        <taxon>Actinomycetota</taxon>
        <taxon>Actinomycetes</taxon>
        <taxon>Streptosporangiales</taxon>
        <taxon>Nocardiopsidaceae</taxon>
        <taxon>Nocardiopsis</taxon>
    </lineage>
</organism>
<dbReference type="Pfam" id="PF07731">
    <property type="entry name" value="Cu-oxidase_2"/>
    <property type="match status" value="1"/>
</dbReference>
<protein>
    <submittedName>
        <fullName evidence="6">Spore coat protein A</fullName>
    </submittedName>
</protein>
<dbReference type="RefSeq" id="WP_178378423.1">
    <property type="nucleotide sequence ID" value="NZ_FQZK01000001.1"/>
</dbReference>
<dbReference type="Pfam" id="PF07732">
    <property type="entry name" value="Cu-oxidase_3"/>
    <property type="match status" value="1"/>
</dbReference>
<reference evidence="6 7" key="1">
    <citation type="submission" date="2016-11" db="EMBL/GenBank/DDBJ databases">
        <authorList>
            <person name="Jaros S."/>
            <person name="Januszkiewicz K."/>
            <person name="Wedrychowicz H."/>
        </authorList>
    </citation>
    <scope>NUCLEOTIDE SEQUENCE [LARGE SCALE GENOMIC DNA]</scope>
    <source>
        <strain evidence="6 7">CGMCC 4.5723</strain>
    </source>
</reference>
<dbReference type="AlphaFoldDB" id="A0A1M6BMA2"/>
<comment type="similarity">
    <text evidence="1">Belongs to the multicopper oxidase family.</text>
</comment>
<evidence type="ECO:0000259" key="4">
    <source>
        <dbReference type="Pfam" id="PF07731"/>
    </source>
</evidence>
<feature type="compositionally biased region" description="Pro residues" evidence="2">
    <location>
        <begin position="60"/>
        <end position="70"/>
    </location>
</feature>
<evidence type="ECO:0000313" key="7">
    <source>
        <dbReference type="Proteomes" id="UP000184452"/>
    </source>
</evidence>
<evidence type="ECO:0000313" key="6">
    <source>
        <dbReference type="EMBL" id="SHI49633.1"/>
    </source>
</evidence>
<dbReference type="Gene3D" id="2.60.40.420">
    <property type="entry name" value="Cupredoxins - blue copper proteins"/>
    <property type="match status" value="3"/>
</dbReference>
<dbReference type="GO" id="GO:0005507">
    <property type="term" value="F:copper ion binding"/>
    <property type="evidence" value="ECO:0007669"/>
    <property type="project" value="InterPro"/>
</dbReference>
<sequence>MGITRRDTLRLAAGAVAAPLLAGAASSCSGNGGGGDGGDNQTEGSTGRLLTSTAELPEPGTVPLPVPPVLEPRSTDGGEDYYVITQRPGKMEILPGLTSDVWGYEGVFPGPTIVSRTGRRTVVEHRNELPVPVAVHLHGAKTAPQHDGYPTDLVLPAAGWDGGLPGGDVSEGSRVYEYPMDQPAATLWYHDHRMDFTGPQVYRGLAGFHIVHDDEEEALPLPRGERDVPLMICDRAFGENGELLYPALSSDLAGEPGVENRYMSGVLGDAILVNGAPWPYMEVAAVRYRLRLLNASNARRYDLALDPPPARGDAFTQVGSDGGLLGAPLGHEHIEIAPAERFDVVVDFSGYGAGDEVVLANRFGEGGTAEVMRFRVTGPAEDDSEIPPTLSDFRPLTRGEAGRTQRVRFAREARNPHGAGPNMWTINGEVFDPESDGIEVPEGSTEIWRVTTNVHHPVHLHLVRFQVLSRNGGDPGPYDAGWKDTVDLGSEEEAEIIATFSGEPGKYVYHCHNLEHEDMMMMANFRVV</sequence>
<feature type="signal peptide" evidence="3">
    <location>
        <begin position="1"/>
        <end position="24"/>
    </location>
</feature>
<keyword evidence="7" id="KW-1185">Reference proteome</keyword>
<keyword evidence="6" id="KW-0167">Capsid protein</keyword>
<dbReference type="PROSITE" id="PS51257">
    <property type="entry name" value="PROKAR_LIPOPROTEIN"/>
    <property type="match status" value="1"/>
</dbReference>
<feature type="domain" description="Plastocyanin-like" evidence="5">
    <location>
        <begin position="90"/>
        <end position="215"/>
    </location>
</feature>
<dbReference type="InterPro" id="IPR011707">
    <property type="entry name" value="Cu-oxidase-like_N"/>
</dbReference>
<keyword evidence="6" id="KW-0946">Virion</keyword>
<name>A0A1M6BMA2_9ACTN</name>
<evidence type="ECO:0000256" key="1">
    <source>
        <dbReference type="ARBA" id="ARBA00010609"/>
    </source>
</evidence>
<evidence type="ECO:0000259" key="5">
    <source>
        <dbReference type="Pfam" id="PF07732"/>
    </source>
</evidence>
<feature type="domain" description="Plastocyanin-like" evidence="4">
    <location>
        <begin position="421"/>
        <end position="527"/>
    </location>
</feature>
<gene>
    <name evidence="6" type="ORF">SAMN05421803_101402</name>
</gene>
<dbReference type="InterPro" id="IPR011706">
    <property type="entry name" value="Cu-oxidase_C"/>
</dbReference>
<accession>A0A1M6BMA2</accession>
<dbReference type="GO" id="GO:0016491">
    <property type="term" value="F:oxidoreductase activity"/>
    <property type="evidence" value="ECO:0007669"/>
    <property type="project" value="InterPro"/>
</dbReference>
<dbReference type="CDD" id="cd14448">
    <property type="entry name" value="CuRO_2_BOD_CotA_like"/>
    <property type="match status" value="1"/>
</dbReference>
<feature type="chain" id="PRO_5012432151" evidence="3">
    <location>
        <begin position="25"/>
        <end position="528"/>
    </location>
</feature>
<feature type="region of interest" description="Disordered" evidence="2">
    <location>
        <begin position="53"/>
        <end position="78"/>
    </location>
</feature>
<keyword evidence="3" id="KW-0732">Signal</keyword>